<dbReference type="NCBIfam" id="NF003802">
    <property type="entry name" value="PRK05388.1"/>
    <property type="match status" value="1"/>
</dbReference>
<dbReference type="GO" id="GO:0004042">
    <property type="term" value="F:L-glutamate N-acetyltransferase activity"/>
    <property type="evidence" value="ECO:0007669"/>
    <property type="project" value="UniProtKB-UniRule"/>
</dbReference>
<keyword evidence="9" id="KW-0963">Cytoplasm</keyword>
<dbReference type="UniPathway" id="UPA00068">
    <property type="reaction ID" value="UER00106"/>
</dbReference>
<dbReference type="InterPro" id="IPR016117">
    <property type="entry name" value="ArgJ-like_dom_sf"/>
</dbReference>
<accession>A0A7V3YI52</accession>
<comment type="pathway">
    <text evidence="9">Amino-acid biosynthesis; L-arginine biosynthesis; N(2)-acetyl-L-ornithine from L-glutamate: step 1/4.</text>
</comment>
<feature type="site" description="Involved in the stabilization of negative charge on the oxyanion by the formation of the oxyanion hole" evidence="9">
    <location>
        <position position="118"/>
    </location>
</feature>
<keyword evidence="3 9" id="KW-0055">Arginine biosynthesis</keyword>
<dbReference type="Gene3D" id="3.10.20.340">
    <property type="entry name" value="ArgJ beta chain, C-terminal domain"/>
    <property type="match status" value="1"/>
</dbReference>
<evidence type="ECO:0000256" key="6">
    <source>
        <dbReference type="ARBA" id="ARBA00022813"/>
    </source>
</evidence>
<dbReference type="GO" id="GO:0004358">
    <property type="term" value="F:L-glutamate N-acetyltransferase activity, acting on acetyl-L-ornithine as donor"/>
    <property type="evidence" value="ECO:0007669"/>
    <property type="project" value="UniProtKB-UniRule"/>
</dbReference>
<dbReference type="PANTHER" id="PTHR23100:SF0">
    <property type="entry name" value="ARGININE BIOSYNTHESIS BIFUNCTIONAL PROTEIN ARGJ, MITOCHONDRIAL"/>
    <property type="match status" value="1"/>
</dbReference>
<feature type="chain" id="PRO_5031644554" description="Arginine biosynthesis bifunctional protein ArgJ alpha chain" evidence="9">
    <location>
        <begin position="1"/>
        <end position="192"/>
    </location>
</feature>
<feature type="site" description="Involved in the stabilization of negative charge on the oxyanion by the formation of the oxyanion hole" evidence="9">
    <location>
        <position position="119"/>
    </location>
</feature>
<evidence type="ECO:0000256" key="7">
    <source>
        <dbReference type="ARBA" id="ARBA00023315"/>
    </source>
</evidence>
<feature type="binding site" evidence="9">
    <location>
        <position position="400"/>
    </location>
    <ligand>
        <name>substrate</name>
    </ligand>
</feature>
<feature type="site" description="Cleavage; by autolysis" evidence="9">
    <location>
        <begin position="192"/>
        <end position="193"/>
    </location>
</feature>
<evidence type="ECO:0000256" key="8">
    <source>
        <dbReference type="ARBA" id="ARBA00049439"/>
    </source>
</evidence>
<evidence type="ECO:0000256" key="2">
    <source>
        <dbReference type="ARBA" id="ARBA00011475"/>
    </source>
</evidence>
<dbReference type="HAMAP" id="MF_01106">
    <property type="entry name" value="ArgJ"/>
    <property type="match status" value="1"/>
</dbReference>
<comment type="catalytic activity">
    <reaction evidence="9">
        <text>L-glutamate + acetyl-CoA = N-acetyl-L-glutamate + CoA + H(+)</text>
        <dbReference type="Rhea" id="RHEA:24292"/>
        <dbReference type="ChEBI" id="CHEBI:15378"/>
        <dbReference type="ChEBI" id="CHEBI:29985"/>
        <dbReference type="ChEBI" id="CHEBI:44337"/>
        <dbReference type="ChEBI" id="CHEBI:57287"/>
        <dbReference type="ChEBI" id="CHEBI:57288"/>
        <dbReference type="EC" id="2.3.1.1"/>
    </reaction>
</comment>
<feature type="binding site" evidence="9">
    <location>
        <position position="193"/>
    </location>
    <ligand>
        <name>substrate</name>
    </ligand>
</feature>
<evidence type="ECO:0000256" key="4">
    <source>
        <dbReference type="ARBA" id="ARBA00022605"/>
    </source>
</evidence>
<comment type="pathway">
    <text evidence="9">Amino-acid biosynthesis; L-arginine biosynthesis; L-ornithine and N-acetyl-L-glutamate from L-glutamate and N(2)-acetyl-L-ornithine (cyclic): step 1/1.</text>
</comment>
<feature type="chain" id="PRO_5031644553" description="Arginine biosynthesis bifunctional protein ArgJ beta chain" evidence="9">
    <location>
        <begin position="193"/>
        <end position="404"/>
    </location>
</feature>
<organism evidence="10">
    <name type="scientific">Candidatus Caldatribacterium californiense</name>
    <dbReference type="NCBI Taxonomy" id="1454726"/>
    <lineage>
        <taxon>Bacteria</taxon>
        <taxon>Pseudomonadati</taxon>
        <taxon>Atribacterota</taxon>
        <taxon>Atribacteria</taxon>
        <taxon>Atribacterales</taxon>
        <taxon>Candidatus Caldatribacteriaceae</taxon>
        <taxon>Candidatus Caldatribacterium</taxon>
    </lineage>
</organism>
<feature type="binding site" evidence="9">
    <location>
        <position position="182"/>
    </location>
    <ligand>
        <name>substrate</name>
    </ligand>
</feature>
<keyword evidence="6 9" id="KW-0068">Autocatalytic cleavage</keyword>
<evidence type="ECO:0000256" key="1">
    <source>
        <dbReference type="ARBA" id="ARBA00006774"/>
    </source>
</evidence>
<dbReference type="InterPro" id="IPR042195">
    <property type="entry name" value="ArgJ_beta_C"/>
</dbReference>
<dbReference type="EC" id="2.3.1.1" evidence="9"/>
<dbReference type="AlphaFoldDB" id="A0A7V3YI52"/>
<dbReference type="GO" id="GO:0005737">
    <property type="term" value="C:cytoplasm"/>
    <property type="evidence" value="ECO:0007669"/>
    <property type="project" value="UniProtKB-SubCell"/>
</dbReference>
<gene>
    <name evidence="9 10" type="primary">argJ</name>
    <name evidence="10" type="ORF">ENV30_09110</name>
</gene>
<dbReference type="PROSITE" id="PS50890">
    <property type="entry name" value="PUA"/>
    <property type="match status" value="1"/>
</dbReference>
<reference evidence="10" key="1">
    <citation type="journal article" date="2020" name="mSystems">
        <title>Genome- and Community-Level Interaction Insights into Carbon Utilization and Element Cycling Functions of Hydrothermarchaeota in Hydrothermal Sediment.</title>
        <authorList>
            <person name="Zhou Z."/>
            <person name="Liu Y."/>
            <person name="Xu W."/>
            <person name="Pan J."/>
            <person name="Luo Z.H."/>
            <person name="Li M."/>
        </authorList>
    </citation>
    <scope>NUCLEOTIDE SEQUENCE [LARGE SCALE GENOMIC DNA]</scope>
    <source>
        <strain evidence="10">SpSt-747</strain>
    </source>
</reference>
<comment type="similarity">
    <text evidence="1 9">Belongs to the ArgJ family.</text>
</comment>
<comment type="caution">
    <text evidence="10">The sequence shown here is derived from an EMBL/GenBank/DDBJ whole genome shotgun (WGS) entry which is preliminary data.</text>
</comment>
<dbReference type="Pfam" id="PF01960">
    <property type="entry name" value="ArgJ"/>
    <property type="match status" value="1"/>
</dbReference>
<keyword evidence="5 9" id="KW-0808">Transferase</keyword>
<dbReference type="Gene3D" id="3.60.70.12">
    <property type="entry name" value="L-amino peptidase D-ALA esterase/amidase"/>
    <property type="match status" value="1"/>
</dbReference>
<dbReference type="InterPro" id="IPR002813">
    <property type="entry name" value="Arg_biosynth_ArgJ"/>
</dbReference>
<comment type="caution">
    <text evidence="9">Lacks conserved residue(s) required for the propagation of feature annotation.</text>
</comment>
<dbReference type="NCBIfam" id="TIGR00120">
    <property type="entry name" value="ArgJ"/>
    <property type="match status" value="1"/>
</dbReference>
<keyword evidence="9" id="KW-0511">Multifunctional enzyme</keyword>
<dbReference type="FunFam" id="3.10.20.340:FF:000001">
    <property type="entry name" value="Arginine biosynthesis bifunctional protein ArgJ, chloroplastic"/>
    <property type="match status" value="1"/>
</dbReference>
<dbReference type="EMBL" id="DTFV01000128">
    <property type="protein sequence ID" value="HGI31445.1"/>
    <property type="molecule type" value="Genomic_DNA"/>
</dbReference>
<feature type="active site" description="Nucleophile" evidence="9">
    <location>
        <position position="193"/>
    </location>
</feature>
<keyword evidence="4 9" id="KW-0028">Amino-acid biosynthesis</keyword>
<proteinExistence type="inferred from homology"/>
<dbReference type="EC" id="2.3.1.35" evidence="9"/>
<dbReference type="FunFam" id="3.60.70.12:FF:000001">
    <property type="entry name" value="Arginine biosynthesis bifunctional protein ArgJ, chloroplastic"/>
    <property type="match status" value="1"/>
</dbReference>
<dbReference type="PANTHER" id="PTHR23100">
    <property type="entry name" value="ARGININE BIOSYNTHESIS BIFUNCTIONAL PROTEIN ARGJ"/>
    <property type="match status" value="1"/>
</dbReference>
<comment type="subunit">
    <text evidence="2 9">Heterotetramer of two alpha and two beta chains.</text>
</comment>
<comment type="subcellular location">
    <subcellularLocation>
        <location evidence="9">Cytoplasm</location>
    </subcellularLocation>
</comment>
<evidence type="ECO:0000256" key="9">
    <source>
        <dbReference type="HAMAP-Rule" id="MF_01106"/>
    </source>
</evidence>
<feature type="binding site" evidence="9">
    <location>
        <position position="277"/>
    </location>
    <ligand>
        <name>substrate</name>
    </ligand>
</feature>
<comment type="function">
    <text evidence="9">Catalyzes two activities which are involved in the cyclic version of arginine biosynthesis: the synthesis of N-acetylglutamate from glutamate and acetyl-CoA as the acetyl donor, and of ornithine by transacetylation between N(2)-acetylornithine and glutamate.</text>
</comment>
<dbReference type="SUPFAM" id="SSF56266">
    <property type="entry name" value="DmpA/ArgJ-like"/>
    <property type="match status" value="1"/>
</dbReference>
<comment type="catalytic activity">
    <reaction evidence="8 9">
        <text>N(2)-acetyl-L-ornithine + L-glutamate = N-acetyl-L-glutamate + L-ornithine</text>
        <dbReference type="Rhea" id="RHEA:15349"/>
        <dbReference type="ChEBI" id="CHEBI:29985"/>
        <dbReference type="ChEBI" id="CHEBI:44337"/>
        <dbReference type="ChEBI" id="CHEBI:46911"/>
        <dbReference type="ChEBI" id="CHEBI:57805"/>
        <dbReference type="EC" id="2.3.1.35"/>
    </reaction>
</comment>
<feature type="binding site" evidence="9">
    <location>
        <position position="156"/>
    </location>
    <ligand>
        <name>substrate</name>
    </ligand>
</feature>
<evidence type="ECO:0000256" key="5">
    <source>
        <dbReference type="ARBA" id="ARBA00022679"/>
    </source>
</evidence>
<protein>
    <recommendedName>
        <fullName evidence="9">Arginine biosynthesis bifunctional protein ArgJ</fullName>
    </recommendedName>
    <domain>
        <recommendedName>
            <fullName evidence="9">Glutamate N-acetyltransferase</fullName>
            <ecNumber evidence="9">2.3.1.35</ecNumber>
        </recommendedName>
        <alternativeName>
            <fullName evidence="9">Ornithine acetyltransferase</fullName>
            <shortName evidence="9">OATase</shortName>
        </alternativeName>
        <alternativeName>
            <fullName evidence="9">Ornithine transacetylase</fullName>
        </alternativeName>
    </domain>
    <domain>
        <recommendedName>
            <fullName evidence="9">Amino-acid acetyltransferase</fullName>
            <ecNumber evidence="9">2.3.1.1</ecNumber>
        </recommendedName>
        <alternativeName>
            <fullName evidence="9">N-acetylglutamate synthase</fullName>
            <shortName evidence="9">AGSase</shortName>
        </alternativeName>
    </domain>
    <component>
        <recommendedName>
            <fullName evidence="9">Arginine biosynthesis bifunctional protein ArgJ alpha chain</fullName>
        </recommendedName>
    </component>
    <component>
        <recommendedName>
            <fullName evidence="9">Arginine biosynthesis bifunctional protein ArgJ beta chain</fullName>
        </recommendedName>
    </component>
</protein>
<dbReference type="CDD" id="cd02152">
    <property type="entry name" value="OAT"/>
    <property type="match status" value="1"/>
</dbReference>
<dbReference type="GO" id="GO:0006592">
    <property type="term" value="P:ornithine biosynthetic process"/>
    <property type="evidence" value="ECO:0007669"/>
    <property type="project" value="TreeGrafter"/>
</dbReference>
<sequence length="404" mass="43775">MRERFSVLEEGLDTVLGFSSFGIHCGIKKEKNDLAVILSEIPAVAAGMFTRNEVKAAPVLVTKRHLERGGYLQLVVVNSGVANACTGKKGEEDAEWVAEKAAQYFGIPSADLVAVASTGVIGEFLPLEKIDEGLRRLAAILPEKKSSRETAKAIMTTDTFPKERAVAFSAGGRMVHLAGIAKGAGMIRPNLATMLAFLITDAALSREDLERLLHEAVDRSFHRVTVDGDTSTNDMVLLLANGKSGALLEDASGLSLFREALFFVCEELAKDLARDGEGATKFVTVSVWGAQSEEEAKRCAFTIAESPLVKTALFGEDPNWGRIMAALGRSGVPLDLSRIHVFLNGVPCVRWGMRAEEASREELKKVMGQKEIAIDVHLGLGEASFTVWTCDLSLDYVRINSRYS</sequence>
<evidence type="ECO:0000313" key="10">
    <source>
        <dbReference type="EMBL" id="HGI31445.1"/>
    </source>
</evidence>
<dbReference type="GO" id="GO:0006526">
    <property type="term" value="P:L-arginine biosynthetic process"/>
    <property type="evidence" value="ECO:0007669"/>
    <property type="project" value="UniProtKB-UniRule"/>
</dbReference>
<keyword evidence="7 9" id="KW-0012">Acyltransferase</keyword>
<name>A0A7V3YI52_9BACT</name>
<evidence type="ECO:0000256" key="3">
    <source>
        <dbReference type="ARBA" id="ARBA00022571"/>
    </source>
</evidence>